<dbReference type="Proteomes" id="UP000076154">
    <property type="component" value="Unassembled WGS sequence"/>
</dbReference>
<gene>
    <name evidence="1" type="ORF">Hypma_013148</name>
</gene>
<accession>A0A369JCI8</accession>
<dbReference type="EMBL" id="LUEZ02000071">
    <property type="protein sequence ID" value="RDB19821.1"/>
    <property type="molecule type" value="Genomic_DNA"/>
</dbReference>
<evidence type="ECO:0000313" key="2">
    <source>
        <dbReference type="Proteomes" id="UP000076154"/>
    </source>
</evidence>
<reference evidence="1" key="1">
    <citation type="submission" date="2018-04" db="EMBL/GenBank/DDBJ databases">
        <title>Whole genome sequencing of Hypsizygus marmoreus.</title>
        <authorList>
            <person name="Choi I.-G."/>
            <person name="Min B."/>
            <person name="Kim J.-G."/>
            <person name="Kim S."/>
            <person name="Oh Y.-L."/>
            <person name="Kong W.-S."/>
            <person name="Park H."/>
            <person name="Jeong J."/>
            <person name="Song E.-S."/>
        </authorList>
    </citation>
    <scope>NUCLEOTIDE SEQUENCE [LARGE SCALE GENOMIC DNA]</scope>
    <source>
        <strain evidence="1">51987-8</strain>
    </source>
</reference>
<name>A0A369JCI8_HYPMA</name>
<protein>
    <submittedName>
        <fullName evidence="1">Uncharacterized protein</fullName>
    </submittedName>
</protein>
<keyword evidence="2" id="KW-1185">Reference proteome</keyword>
<evidence type="ECO:0000313" key="1">
    <source>
        <dbReference type="EMBL" id="RDB19821.1"/>
    </source>
</evidence>
<dbReference type="InParanoid" id="A0A369JCI8"/>
<dbReference type="AlphaFoldDB" id="A0A369JCI8"/>
<sequence length="255" mass="27623">MVDPCEMNMDALHHGYTFMNMNAIWADFVQRILKAEEQFKQLCFSETALATTPDTPTSQIRIQHCFRSLLKMMSSMCHITSHALPPLSTNCHVQPAATPVAFIKTTDTKDNLMDEGKGVQGKAEKTVGKVLGVLGSVTKGDVICSTFSTELSSLTETAPSTHTRPSAPLDTTPGIIDVVKTPQGIVSAAVARFLAFLSLQMRIQSPADRRAQCTQDILQEGSSPPTKSFDIHVGHSRHGQIGDAAHITTLSEACQ</sequence>
<organism evidence="1 2">
    <name type="scientific">Hypsizygus marmoreus</name>
    <name type="common">White beech mushroom</name>
    <name type="synonym">Agaricus marmoreus</name>
    <dbReference type="NCBI Taxonomy" id="39966"/>
    <lineage>
        <taxon>Eukaryota</taxon>
        <taxon>Fungi</taxon>
        <taxon>Dikarya</taxon>
        <taxon>Basidiomycota</taxon>
        <taxon>Agaricomycotina</taxon>
        <taxon>Agaricomycetes</taxon>
        <taxon>Agaricomycetidae</taxon>
        <taxon>Agaricales</taxon>
        <taxon>Tricholomatineae</taxon>
        <taxon>Lyophyllaceae</taxon>
        <taxon>Hypsizygus</taxon>
    </lineage>
</organism>
<comment type="caution">
    <text evidence="1">The sequence shown here is derived from an EMBL/GenBank/DDBJ whole genome shotgun (WGS) entry which is preliminary data.</text>
</comment>
<proteinExistence type="predicted"/>